<evidence type="ECO:0000256" key="2">
    <source>
        <dbReference type="ARBA" id="ARBA00022475"/>
    </source>
</evidence>
<keyword evidence="4 11" id="KW-0812">Transmembrane</keyword>
<dbReference type="Pfam" id="PF00015">
    <property type="entry name" value="MCPsignal"/>
    <property type="match status" value="1"/>
</dbReference>
<evidence type="ECO:0000256" key="1">
    <source>
        <dbReference type="ARBA" id="ARBA00004651"/>
    </source>
</evidence>
<evidence type="ECO:0000313" key="14">
    <source>
        <dbReference type="EMBL" id="QCC85667.1"/>
    </source>
</evidence>
<dbReference type="SUPFAM" id="SSF58104">
    <property type="entry name" value="Methyl-accepting chemotaxis protein (MCP) signaling domain"/>
    <property type="match status" value="1"/>
</dbReference>
<dbReference type="SMART" id="SM00304">
    <property type="entry name" value="HAMP"/>
    <property type="match status" value="1"/>
</dbReference>
<feature type="transmembrane region" description="Helical" evidence="11">
    <location>
        <begin position="285"/>
        <end position="303"/>
    </location>
</feature>
<dbReference type="PROSITE" id="PS50111">
    <property type="entry name" value="CHEMOTAXIS_TRANSDUC_2"/>
    <property type="match status" value="1"/>
</dbReference>
<dbReference type="PANTHER" id="PTHR32089">
    <property type="entry name" value="METHYL-ACCEPTING CHEMOTAXIS PROTEIN MCPB"/>
    <property type="match status" value="1"/>
</dbReference>
<evidence type="ECO:0000259" key="13">
    <source>
        <dbReference type="PROSITE" id="PS50885"/>
    </source>
</evidence>
<dbReference type="AlphaFoldDB" id="A0A4P7UJ41"/>
<dbReference type="GO" id="GO:0007165">
    <property type="term" value="P:signal transduction"/>
    <property type="evidence" value="ECO:0007669"/>
    <property type="project" value="UniProtKB-KW"/>
</dbReference>
<feature type="transmembrane region" description="Helical" evidence="11">
    <location>
        <begin position="9"/>
        <end position="29"/>
    </location>
</feature>
<feature type="coiled-coil region" evidence="10">
    <location>
        <begin position="348"/>
        <end position="392"/>
    </location>
</feature>
<dbReference type="SUPFAM" id="SSF103190">
    <property type="entry name" value="Sensory domain-like"/>
    <property type="match status" value="1"/>
</dbReference>
<evidence type="ECO:0000256" key="7">
    <source>
        <dbReference type="ARBA" id="ARBA00023224"/>
    </source>
</evidence>
<dbReference type="CDD" id="cd06225">
    <property type="entry name" value="HAMP"/>
    <property type="match status" value="1"/>
</dbReference>
<keyword evidence="10" id="KW-0175">Coiled coil</keyword>
<dbReference type="Gene3D" id="6.10.340.10">
    <property type="match status" value="1"/>
</dbReference>
<organism evidence="14 15">
    <name type="scientific">Desulfovibrio desulfuricans</name>
    <dbReference type="NCBI Taxonomy" id="876"/>
    <lineage>
        <taxon>Bacteria</taxon>
        <taxon>Pseudomonadati</taxon>
        <taxon>Thermodesulfobacteriota</taxon>
        <taxon>Desulfovibrionia</taxon>
        <taxon>Desulfovibrionales</taxon>
        <taxon>Desulfovibrionaceae</taxon>
        <taxon>Desulfovibrio</taxon>
    </lineage>
</organism>
<dbReference type="SMART" id="SM00283">
    <property type="entry name" value="MA"/>
    <property type="match status" value="1"/>
</dbReference>
<dbReference type="CDD" id="cd11386">
    <property type="entry name" value="MCP_signal"/>
    <property type="match status" value="1"/>
</dbReference>
<dbReference type="PROSITE" id="PS50885">
    <property type="entry name" value="HAMP"/>
    <property type="match status" value="1"/>
</dbReference>
<name>A0A4P7UJ41_DESDE</name>
<evidence type="ECO:0000256" key="8">
    <source>
        <dbReference type="ARBA" id="ARBA00029447"/>
    </source>
</evidence>
<sequence length="677" mass="71630">MIGSVRAKLLIPTMMTLVFSIGISGYFSAREANEEVRRGLLGMGTIATQSVSKSLNDLLGYMRGVAALESENDKFDPLMLPGGATGKALEDAKLALQRIVDTSGFIEAVTLYDLAGTCITNNKGPTNVSIKDRAYFKRAITGEVCISEPVLSRTNNEPVSVIAAPVRRDGKILGVLIVGLDLSKFSESIITPIRIGREGYVYLMDGKGKMISHPEKKHIMKLDVSQFDWGREMLSRDSGTVSYTFDGHQKVMTFKRLAAADWVVGAVVNDGDISRATDSVTRSSLIFGAAGLVLACVAMLFVVNPILAALRKCVDFAGTVASGDLGQTLYVNRNDELGKLGQSLSAMVDKLRGMIETATSKTAEAEEQTRLARTATQQAELARLAAENAKKEGMLVAAGQLEEVVAVISAASDQLSLQIEQSDRIATNSSQRLSEAAAAMTEMNATVQEVASNASSASGMSDQTKGNAQNGQRIMQQSLQSIGTLHMVSLALKGDMTQLNEHAYAISRIMSVISDIADQTNLLALNAAIEAARAGDAGRGFAVVADEVRKLAEKTMASTHDVGDAIAAIQASTAKSVKSMDNALAEVETATGFANMSGEALRQIVSDADATADQVRAIATASEQQSAASEEINQSILEVSTMAGQTASAMNEAAKAVADMVSQSKTLSRLVADMKNS</sequence>
<dbReference type="OrthoDB" id="5759972at2"/>
<dbReference type="InterPro" id="IPR004089">
    <property type="entry name" value="MCPsignal_dom"/>
</dbReference>
<evidence type="ECO:0000256" key="6">
    <source>
        <dbReference type="ARBA" id="ARBA00023136"/>
    </source>
</evidence>
<dbReference type="Gene3D" id="3.30.450.20">
    <property type="entry name" value="PAS domain"/>
    <property type="match status" value="2"/>
</dbReference>
<dbReference type="GO" id="GO:0005886">
    <property type="term" value="C:plasma membrane"/>
    <property type="evidence" value="ECO:0007669"/>
    <property type="project" value="UniProtKB-SubCell"/>
</dbReference>
<dbReference type="InterPro" id="IPR029151">
    <property type="entry name" value="Sensor-like_sf"/>
</dbReference>
<comment type="similarity">
    <text evidence="8">Belongs to the methyl-accepting chemotaxis (MCP) protein family.</text>
</comment>
<gene>
    <name evidence="14" type="ORF">DDIC_07220</name>
</gene>
<protein>
    <submittedName>
        <fullName evidence="14">Methyl-accepting chemotaxis protein</fullName>
    </submittedName>
</protein>
<dbReference type="Pfam" id="PF00672">
    <property type="entry name" value="HAMP"/>
    <property type="match status" value="1"/>
</dbReference>
<comment type="subcellular location">
    <subcellularLocation>
        <location evidence="1">Cell membrane</location>
        <topology evidence="1">Multi-pass membrane protein</topology>
    </subcellularLocation>
</comment>
<keyword evidence="3" id="KW-0145">Chemotaxis</keyword>
<accession>A0A4P7UJ41</accession>
<keyword evidence="2" id="KW-1003">Cell membrane</keyword>
<reference evidence="14 15" key="1">
    <citation type="submission" date="2019-02" db="EMBL/GenBank/DDBJ databases">
        <title>Complete Genome Sequence of Desulfovibrio desulfuricans IC1, a Sulfonate Utilizing Anaerobe.</title>
        <authorList>
            <person name="Day L.A."/>
            <person name="De Leon K.B."/>
            <person name="Wall J.D."/>
        </authorList>
    </citation>
    <scope>NUCLEOTIDE SEQUENCE [LARGE SCALE GENOMIC DNA]</scope>
    <source>
        <strain evidence="14 15">IC1</strain>
    </source>
</reference>
<dbReference type="PANTHER" id="PTHR32089:SF112">
    <property type="entry name" value="LYSOZYME-LIKE PROTEIN-RELATED"/>
    <property type="match status" value="1"/>
</dbReference>
<dbReference type="EMBL" id="CP036295">
    <property type="protein sequence ID" value="QCC85667.1"/>
    <property type="molecule type" value="Genomic_DNA"/>
</dbReference>
<dbReference type="CDD" id="cd12914">
    <property type="entry name" value="PDC1_DGC_like"/>
    <property type="match status" value="1"/>
</dbReference>
<dbReference type="Gene3D" id="1.10.287.950">
    <property type="entry name" value="Methyl-accepting chemotaxis protein"/>
    <property type="match status" value="1"/>
</dbReference>
<keyword evidence="6 11" id="KW-0472">Membrane</keyword>
<feature type="domain" description="HAMP" evidence="13">
    <location>
        <begin position="304"/>
        <end position="356"/>
    </location>
</feature>
<evidence type="ECO:0000256" key="4">
    <source>
        <dbReference type="ARBA" id="ARBA00022692"/>
    </source>
</evidence>
<dbReference type="GO" id="GO:0006935">
    <property type="term" value="P:chemotaxis"/>
    <property type="evidence" value="ECO:0007669"/>
    <property type="project" value="UniProtKB-KW"/>
</dbReference>
<dbReference type="Proteomes" id="UP000297065">
    <property type="component" value="Chromosome"/>
</dbReference>
<evidence type="ECO:0000256" key="11">
    <source>
        <dbReference type="SAM" id="Phobius"/>
    </source>
</evidence>
<dbReference type="InterPro" id="IPR003660">
    <property type="entry name" value="HAMP_dom"/>
</dbReference>
<evidence type="ECO:0000256" key="5">
    <source>
        <dbReference type="ARBA" id="ARBA00022989"/>
    </source>
</evidence>
<evidence type="ECO:0000256" key="10">
    <source>
        <dbReference type="SAM" id="Coils"/>
    </source>
</evidence>
<evidence type="ECO:0000256" key="3">
    <source>
        <dbReference type="ARBA" id="ARBA00022500"/>
    </source>
</evidence>
<dbReference type="CDD" id="cd12912">
    <property type="entry name" value="PDC2_MCP_like"/>
    <property type="match status" value="1"/>
</dbReference>
<dbReference type="InterPro" id="IPR033479">
    <property type="entry name" value="dCache_1"/>
</dbReference>
<feature type="domain" description="Methyl-accepting transducer" evidence="12">
    <location>
        <begin position="404"/>
        <end position="640"/>
    </location>
</feature>
<evidence type="ECO:0000313" key="15">
    <source>
        <dbReference type="Proteomes" id="UP000297065"/>
    </source>
</evidence>
<keyword evidence="7 9" id="KW-0807">Transducer</keyword>
<evidence type="ECO:0000256" key="9">
    <source>
        <dbReference type="PROSITE-ProRule" id="PRU00284"/>
    </source>
</evidence>
<evidence type="ECO:0000259" key="12">
    <source>
        <dbReference type="PROSITE" id="PS50111"/>
    </source>
</evidence>
<proteinExistence type="inferred from homology"/>
<dbReference type="Pfam" id="PF02743">
    <property type="entry name" value="dCache_1"/>
    <property type="match status" value="1"/>
</dbReference>
<keyword evidence="5 11" id="KW-1133">Transmembrane helix</keyword>